<proteinExistence type="predicted"/>
<evidence type="ECO:0000313" key="5">
    <source>
        <dbReference type="Proteomes" id="UP001497497"/>
    </source>
</evidence>
<comment type="caution">
    <text evidence="1">Lacks conserved residue(s) required for the propagation of feature annotation.</text>
</comment>
<dbReference type="InterPro" id="IPR001368">
    <property type="entry name" value="TNFR/NGFR_Cys_rich_reg"/>
</dbReference>
<evidence type="ECO:0000256" key="1">
    <source>
        <dbReference type="PROSITE-ProRule" id="PRU00206"/>
    </source>
</evidence>
<evidence type="ECO:0000313" key="4">
    <source>
        <dbReference type="EMBL" id="CAL1538162.1"/>
    </source>
</evidence>
<feature type="domain" description="TNFR-Cys" evidence="3">
    <location>
        <begin position="111"/>
        <end position="161"/>
    </location>
</feature>
<dbReference type="PROSITE" id="PS50050">
    <property type="entry name" value="TNFR_NGFR_2"/>
    <property type="match status" value="1"/>
</dbReference>
<feature type="repeat" description="TNFR-Cys" evidence="1">
    <location>
        <begin position="111"/>
        <end position="161"/>
    </location>
</feature>
<accession>A0AAV2HVC0</accession>
<evidence type="ECO:0000256" key="2">
    <source>
        <dbReference type="SAM" id="SignalP"/>
    </source>
</evidence>
<reference evidence="4 5" key="1">
    <citation type="submission" date="2024-04" db="EMBL/GenBank/DDBJ databases">
        <authorList>
            <consortium name="Genoscope - CEA"/>
            <person name="William W."/>
        </authorList>
    </citation>
    <scope>NUCLEOTIDE SEQUENCE [LARGE SCALE GENOMIC DNA]</scope>
</reference>
<organism evidence="4 5">
    <name type="scientific">Lymnaea stagnalis</name>
    <name type="common">Great pond snail</name>
    <name type="synonym">Helix stagnalis</name>
    <dbReference type="NCBI Taxonomy" id="6523"/>
    <lineage>
        <taxon>Eukaryota</taxon>
        <taxon>Metazoa</taxon>
        <taxon>Spiralia</taxon>
        <taxon>Lophotrochozoa</taxon>
        <taxon>Mollusca</taxon>
        <taxon>Gastropoda</taxon>
        <taxon>Heterobranchia</taxon>
        <taxon>Euthyneura</taxon>
        <taxon>Panpulmonata</taxon>
        <taxon>Hygrophila</taxon>
        <taxon>Lymnaeoidea</taxon>
        <taxon>Lymnaeidae</taxon>
        <taxon>Lymnaea</taxon>
    </lineage>
</organism>
<dbReference type="Gene3D" id="2.10.50.10">
    <property type="entry name" value="Tumor Necrosis Factor Receptor, subunit A, domain 2"/>
    <property type="match status" value="1"/>
</dbReference>
<evidence type="ECO:0000259" key="3">
    <source>
        <dbReference type="PROSITE" id="PS50050"/>
    </source>
</evidence>
<feature type="chain" id="PRO_5043864334" description="TNFR-Cys domain-containing protein" evidence="2">
    <location>
        <begin position="22"/>
        <end position="219"/>
    </location>
</feature>
<dbReference type="EMBL" id="CAXITT010000287">
    <property type="protein sequence ID" value="CAL1538162.1"/>
    <property type="molecule type" value="Genomic_DNA"/>
</dbReference>
<dbReference type="Proteomes" id="UP001497497">
    <property type="component" value="Unassembled WGS sequence"/>
</dbReference>
<dbReference type="AlphaFoldDB" id="A0AAV2HVC0"/>
<comment type="caution">
    <text evidence="4">The sequence shown here is derived from an EMBL/GenBank/DDBJ whole genome shotgun (WGS) entry which is preliminary data.</text>
</comment>
<keyword evidence="2" id="KW-0732">Signal</keyword>
<gene>
    <name evidence="4" type="ORF">GSLYS_00011983001</name>
</gene>
<protein>
    <recommendedName>
        <fullName evidence="3">TNFR-Cys domain-containing protein</fullName>
    </recommendedName>
</protein>
<name>A0AAV2HVC0_LYMST</name>
<sequence length="219" mass="23787">MTARMHPEVILAMLMLKTVSPCGVCDPDIPSRTRPPSQMVASSYRGPLPSCRPGEYIHGQSGACTPCANGSFVTAEMVSFLNNMACMRCQEPSEHEVLINPCATTVDSEILCKPGFYRPREEGENCICTSRCVTCSTCGAGSNLDLGYEGRPCGKHDDVMCCKWEAMVVIDDVCMAVELKSEQKLTFELGDGNSVSFLSVSQSVMLLCMLSLTFINVII</sequence>
<keyword evidence="5" id="KW-1185">Reference proteome</keyword>
<feature type="signal peptide" evidence="2">
    <location>
        <begin position="1"/>
        <end position="21"/>
    </location>
</feature>